<dbReference type="KEGG" id="saga:M5M_06060"/>
<sequence length="93" mass="10385">MGRSVGFLVVNVCVYQMCLVLANGVRPTVLLDKKWVVCSAMVQFAVLIAPYDVGVFKGAFVECIASTVKAVELPPKFWLVRARIMCLFNLWFP</sequence>
<organism evidence="2 3">
    <name type="scientific">Simiduia agarivorans (strain DSM 21679 / JCM 13881 / BCRC 17597 / SA1)</name>
    <dbReference type="NCBI Taxonomy" id="1117647"/>
    <lineage>
        <taxon>Bacteria</taxon>
        <taxon>Pseudomonadati</taxon>
        <taxon>Pseudomonadota</taxon>
        <taxon>Gammaproteobacteria</taxon>
        <taxon>Cellvibrionales</taxon>
        <taxon>Cellvibrionaceae</taxon>
        <taxon>Simiduia</taxon>
    </lineage>
</organism>
<keyword evidence="1" id="KW-0472">Membrane</keyword>
<name>K4KH24_SIMAS</name>
<reference evidence="2 3" key="1">
    <citation type="journal article" date="2013" name="Genome Announc.">
        <title>Complete genome sequence of Simiduia agarivorans SA1(T), a marine bacterium able to degrade a variety of polysaccharides.</title>
        <authorList>
            <person name="Lin S.Y."/>
            <person name="Shieh W.Y."/>
            <person name="Chen J.S."/>
            <person name="Tang S.L."/>
        </authorList>
    </citation>
    <scope>NUCLEOTIDE SEQUENCE [LARGE SCALE GENOMIC DNA]</scope>
    <source>
        <strain evidence="3">DSM 21679 / JCM 13881 / BCRC 17597 / SA1</strain>
    </source>
</reference>
<keyword evidence="1" id="KW-0812">Transmembrane</keyword>
<protein>
    <submittedName>
        <fullName evidence="2">Uncharacterized protein</fullName>
    </submittedName>
</protein>
<dbReference type="HOGENOM" id="CLU_2397985_0_0_6"/>
<evidence type="ECO:0000313" key="3">
    <source>
        <dbReference type="Proteomes" id="UP000000466"/>
    </source>
</evidence>
<dbReference type="EMBL" id="CP003746">
    <property type="protein sequence ID" value="AFU98409.1"/>
    <property type="molecule type" value="Genomic_DNA"/>
</dbReference>
<dbReference type="Proteomes" id="UP000000466">
    <property type="component" value="Chromosome"/>
</dbReference>
<proteinExistence type="predicted"/>
<evidence type="ECO:0000256" key="1">
    <source>
        <dbReference type="SAM" id="Phobius"/>
    </source>
</evidence>
<accession>K4KH24</accession>
<feature type="transmembrane region" description="Helical" evidence="1">
    <location>
        <begin position="6"/>
        <end position="25"/>
    </location>
</feature>
<dbReference type="AlphaFoldDB" id="K4KH24"/>
<gene>
    <name evidence="2" type="ordered locus">M5M_06060</name>
</gene>
<dbReference type="STRING" id="1117647.M5M_06060"/>
<keyword evidence="1" id="KW-1133">Transmembrane helix</keyword>
<keyword evidence="3" id="KW-1185">Reference proteome</keyword>
<evidence type="ECO:0000313" key="2">
    <source>
        <dbReference type="EMBL" id="AFU98409.1"/>
    </source>
</evidence>